<dbReference type="Gene3D" id="3.30.40.10">
    <property type="entry name" value="Zinc/RING finger domain, C3HC4 (zinc finger)"/>
    <property type="match status" value="1"/>
</dbReference>
<evidence type="ECO:0000256" key="1">
    <source>
        <dbReference type="SAM" id="MobiDB-lite"/>
    </source>
</evidence>
<dbReference type="InterPro" id="IPR045185">
    <property type="entry name" value="PUB22/23/24-like"/>
</dbReference>
<organism evidence="3 4">
    <name type="scientific">Coccomyxa subellipsoidea</name>
    <dbReference type="NCBI Taxonomy" id="248742"/>
    <lineage>
        <taxon>Eukaryota</taxon>
        <taxon>Viridiplantae</taxon>
        <taxon>Chlorophyta</taxon>
        <taxon>core chlorophytes</taxon>
        <taxon>Trebouxiophyceae</taxon>
        <taxon>Trebouxiophyceae incertae sedis</taxon>
        <taxon>Coccomyxaceae</taxon>
        <taxon>Coccomyxa</taxon>
    </lineage>
</organism>
<evidence type="ECO:0000313" key="3">
    <source>
        <dbReference type="EMBL" id="KAK9915476.1"/>
    </source>
</evidence>
<feature type="compositionally biased region" description="Acidic residues" evidence="1">
    <location>
        <begin position="385"/>
        <end position="401"/>
    </location>
</feature>
<gene>
    <name evidence="3" type="ORF">WJX75_009730</name>
</gene>
<feature type="domain" description="U-box" evidence="2">
    <location>
        <begin position="20"/>
        <end position="93"/>
    </location>
</feature>
<evidence type="ECO:0000313" key="4">
    <source>
        <dbReference type="Proteomes" id="UP001491310"/>
    </source>
</evidence>
<name>A0ABR2YUY6_9CHLO</name>
<dbReference type="PANTHER" id="PTHR22849">
    <property type="entry name" value="WDSAM1 PROTEIN"/>
    <property type="match status" value="1"/>
</dbReference>
<keyword evidence="4" id="KW-1185">Reference proteome</keyword>
<reference evidence="3 4" key="1">
    <citation type="journal article" date="2024" name="Nat. Commun.">
        <title>Phylogenomics reveals the evolutionary origins of lichenization in chlorophyte algae.</title>
        <authorList>
            <person name="Puginier C."/>
            <person name="Libourel C."/>
            <person name="Otte J."/>
            <person name="Skaloud P."/>
            <person name="Haon M."/>
            <person name="Grisel S."/>
            <person name="Petersen M."/>
            <person name="Berrin J.G."/>
            <person name="Delaux P.M."/>
            <person name="Dal Grande F."/>
            <person name="Keller J."/>
        </authorList>
    </citation>
    <scope>NUCLEOTIDE SEQUENCE [LARGE SCALE GENOMIC DNA]</scope>
    <source>
        <strain evidence="3 4">SAG 216-7</strain>
    </source>
</reference>
<dbReference type="PANTHER" id="PTHR22849:SF165">
    <property type="entry name" value="U-BOX DOMAIN-CONTAINING PROTEIN"/>
    <property type="match status" value="1"/>
</dbReference>
<accession>A0ABR2YUY6</accession>
<dbReference type="SUPFAM" id="SSF57850">
    <property type="entry name" value="RING/U-box"/>
    <property type="match status" value="1"/>
</dbReference>
<dbReference type="Proteomes" id="UP001491310">
    <property type="component" value="Unassembled WGS sequence"/>
</dbReference>
<dbReference type="SMART" id="SM00504">
    <property type="entry name" value="Ubox"/>
    <property type="match status" value="1"/>
</dbReference>
<dbReference type="EMBL" id="JALJOT010000005">
    <property type="protein sequence ID" value="KAK9915476.1"/>
    <property type="molecule type" value="Genomic_DNA"/>
</dbReference>
<dbReference type="InterPro" id="IPR013083">
    <property type="entry name" value="Znf_RING/FYVE/PHD"/>
</dbReference>
<protein>
    <recommendedName>
        <fullName evidence="2">U-box domain-containing protein</fullName>
    </recommendedName>
</protein>
<comment type="caution">
    <text evidence="3">The sequence shown here is derived from an EMBL/GenBank/DDBJ whole genome shotgun (WGS) entry which is preliminary data.</text>
</comment>
<sequence length="417" mass="46181">MKLKKRLPGPKKRARDLVEEFGLCPISLQPMRRPVLPSSGQAYDEINIVRFCSSGKKQCPVSGAALECYRKGADKGKVMLTPDYALRNVIRHQALQAKVYIPPIDKDELLKEMRSFLTLETPGDDFTTVMPALAKAAVDDTNLGYIKPKELQELLESLQEAGESCPGGCAAEAFPAVVAECFACRVPHIVDMGVDMLPSELAWGCPRVLREALSVGQDPDCRGQVLVVIEKKFKERAYTAAQARAVLSYDTESVPVQQFQARCADHLLFTANLQLTKAETEEVMNAALRVADELSGCDSNRSSGYELWSSALAALRQRGRALDSENMERLFWSESRHVLAALAGSDPEVLQWHLNRQPSKALSLCIEALACADYGGSFHHQGDSYSDEEDFLGSEEEEEPEPFPLPRMRTLTVHNYS</sequence>
<dbReference type="InterPro" id="IPR003613">
    <property type="entry name" value="Ubox_domain"/>
</dbReference>
<proteinExistence type="predicted"/>
<feature type="region of interest" description="Disordered" evidence="1">
    <location>
        <begin position="383"/>
        <end position="417"/>
    </location>
</feature>
<dbReference type="Pfam" id="PF04564">
    <property type="entry name" value="U-box"/>
    <property type="match status" value="1"/>
</dbReference>
<evidence type="ECO:0000259" key="2">
    <source>
        <dbReference type="SMART" id="SM00504"/>
    </source>
</evidence>